<dbReference type="InterPro" id="IPR012340">
    <property type="entry name" value="NA-bd_OB-fold"/>
</dbReference>
<evidence type="ECO:0000256" key="1">
    <source>
        <dbReference type="ARBA" id="ARBA00023125"/>
    </source>
</evidence>
<proteinExistence type="predicted"/>
<dbReference type="GO" id="GO:0010212">
    <property type="term" value="P:response to ionizing radiation"/>
    <property type="evidence" value="ECO:0007669"/>
    <property type="project" value="TreeGrafter"/>
</dbReference>
<dbReference type="GO" id="GO:0000724">
    <property type="term" value="P:double-strand break repair via homologous recombination"/>
    <property type="evidence" value="ECO:0007669"/>
    <property type="project" value="TreeGrafter"/>
</dbReference>
<accession>A0A7D5XKN7</accession>
<dbReference type="PANTHER" id="PTHR13356">
    <property type="entry name" value="OB FOLD NUCLEIC ACID BINDING PROTEIN-RELATED"/>
    <property type="match status" value="1"/>
</dbReference>
<dbReference type="KEGG" id="flt:Sv326_1234"/>
<organism evidence="2 3">
    <name type="scientific">Fermentimicrarchaeum limneticum</name>
    <dbReference type="NCBI Taxonomy" id="2795018"/>
    <lineage>
        <taxon>Archaea</taxon>
        <taxon>Candidatus Micrarchaeota</taxon>
        <taxon>Candidatus Fermentimicrarchaeales</taxon>
        <taxon>Candidatus Fermentimicrarchaeaceae</taxon>
        <taxon>Candidatus Fermentimicrarchaeum</taxon>
    </lineage>
</organism>
<dbReference type="GO" id="GO:0003677">
    <property type="term" value="F:DNA binding"/>
    <property type="evidence" value="ECO:0007669"/>
    <property type="project" value="UniProtKB-KW"/>
</dbReference>
<dbReference type="AlphaFoldDB" id="A0A7D5XKN7"/>
<reference evidence="3" key="1">
    <citation type="submission" date="2020-07" db="EMBL/GenBank/DDBJ databases">
        <title>Metabolic diversity and evolutionary history of the archaeal phylum ###Micrarchaeota### uncovered from a freshwater lake metagenome.</title>
        <authorList>
            <person name="Kadnikov V.V."/>
            <person name="Savvichev A.S."/>
            <person name="Mardanov A.V."/>
            <person name="Beletsky A.V."/>
            <person name="Chupakov A.V."/>
            <person name="Kokryatskaya N.M."/>
            <person name="Pimenov N.V."/>
            <person name="Ravin N.V."/>
        </authorList>
    </citation>
    <scope>NUCLEOTIDE SEQUENCE [LARGE SCALE GENOMIC DNA]</scope>
</reference>
<protein>
    <submittedName>
        <fullName evidence="2">Replication factor A1</fullName>
    </submittedName>
</protein>
<evidence type="ECO:0000313" key="2">
    <source>
        <dbReference type="EMBL" id="QLJ53409.1"/>
    </source>
</evidence>
<dbReference type="PANTHER" id="PTHR13356:SF0">
    <property type="entry name" value="SOSS COMPLEX SUBUNIT B HOMOLOG"/>
    <property type="match status" value="1"/>
</dbReference>
<gene>
    <name evidence="2" type="ORF">Sv326_1234</name>
</gene>
<dbReference type="EMBL" id="CP058998">
    <property type="protein sequence ID" value="QLJ53409.1"/>
    <property type="molecule type" value="Genomic_DNA"/>
</dbReference>
<evidence type="ECO:0000313" key="3">
    <source>
        <dbReference type="Proteomes" id="UP000510821"/>
    </source>
</evidence>
<dbReference type="CDD" id="cd04491">
    <property type="entry name" value="SoSSB_OBF"/>
    <property type="match status" value="2"/>
</dbReference>
<dbReference type="SUPFAM" id="SSF50249">
    <property type="entry name" value="Nucleic acid-binding proteins"/>
    <property type="match status" value="3"/>
</dbReference>
<sequence length="418" mass="46296">MLEFLKNPAKMRKAITEKSRIPETEVAEMVKRKQEEFYGLINEAAALYLTTKELGIELEVEKDELRFTPLEELSSDMQNVNIHAKVMRVLAPRKFERNGRSGRVCSLVIGDKSGEATLVLWNRDVELVEKGVIEKGDVVDVLGAYVKESKEVHLPMGGQVLKVNSRATLPDVVGGLRKITEIREGVENIDLIAEVLEVGAINSFQKEGRVKYVSSIVVADESGKVRVTLWDGNAELVRRMKSGDRIKVENAYAKKGAFGRELHADWRSRIILNPRNVKLPRIKAVEAERRRIVDLKEGMAAEVEGGVTSATARLYEMCGRCGSSVQKDVCPKCGSTEIKRGVVVNAVLDDGSGRIGIVLFDRNARGFLGLKEMPADVDAGTVIELKKDEIVGRKVVADGNVMRNKVTNELEFIVKGLV</sequence>
<keyword evidence="1" id="KW-0238">DNA-binding</keyword>
<dbReference type="Gene3D" id="2.40.50.140">
    <property type="entry name" value="Nucleic acid-binding proteins"/>
    <property type="match status" value="3"/>
</dbReference>
<dbReference type="InterPro" id="IPR051231">
    <property type="entry name" value="SOSS-B"/>
</dbReference>
<name>A0A7D5XKN7_FERL1</name>
<dbReference type="Proteomes" id="UP000510821">
    <property type="component" value="Chromosome"/>
</dbReference>